<evidence type="ECO:0000256" key="1">
    <source>
        <dbReference type="ARBA" id="ARBA00001342"/>
    </source>
</evidence>
<feature type="binding site" evidence="13">
    <location>
        <position position="103"/>
    </location>
    <ligand>
        <name>Mg(2+)</name>
        <dbReference type="ChEBI" id="CHEBI:18420"/>
    </ligand>
</feature>
<evidence type="ECO:0000256" key="14">
    <source>
        <dbReference type="SAM" id="MobiDB-lite"/>
    </source>
</evidence>
<dbReference type="Proteomes" id="UP000546642">
    <property type="component" value="Unassembled WGS sequence"/>
</dbReference>
<evidence type="ECO:0000256" key="8">
    <source>
        <dbReference type="ARBA" id="ARBA00025046"/>
    </source>
</evidence>
<evidence type="ECO:0000256" key="2">
    <source>
        <dbReference type="ARBA" id="ARBA00001968"/>
    </source>
</evidence>
<dbReference type="Gene3D" id="3.50.30.40">
    <property type="entry name" value="Ribonuclease E inhibitor RraA/RraA-like"/>
    <property type="match status" value="1"/>
</dbReference>
<dbReference type="PANTHER" id="PTHR33254">
    <property type="entry name" value="4-HYDROXY-4-METHYL-2-OXOGLUTARATE ALDOLASE 3-RELATED"/>
    <property type="match status" value="1"/>
</dbReference>
<dbReference type="InterPro" id="IPR036704">
    <property type="entry name" value="RraA/RraA-like_sf"/>
</dbReference>
<feature type="compositionally biased region" description="Low complexity" evidence="14">
    <location>
        <begin position="218"/>
        <end position="237"/>
    </location>
</feature>
<comment type="cofactor">
    <cofactor evidence="2">
        <name>a divalent metal cation</name>
        <dbReference type="ChEBI" id="CHEBI:60240"/>
    </cofactor>
</comment>
<comment type="catalytic activity">
    <reaction evidence="1">
        <text>4-hydroxy-4-methyl-2-oxoglutarate = 2 pyruvate</text>
        <dbReference type="Rhea" id="RHEA:22748"/>
        <dbReference type="ChEBI" id="CHEBI:15361"/>
        <dbReference type="ChEBI" id="CHEBI:58276"/>
        <dbReference type="EC" id="4.1.3.17"/>
    </reaction>
</comment>
<gene>
    <name evidence="15" type="ORF">HNR23_002164</name>
</gene>
<comment type="caution">
    <text evidence="15">The sequence shown here is derived from an EMBL/GenBank/DDBJ whole genome shotgun (WGS) entry which is preliminary data.</text>
</comment>
<dbReference type="GO" id="GO:0047443">
    <property type="term" value="F:4-hydroxy-4-methyl-2-oxoglutarate aldolase activity"/>
    <property type="evidence" value="ECO:0007669"/>
    <property type="project" value="UniProtKB-EC"/>
</dbReference>
<feature type="region of interest" description="Disordered" evidence="14">
    <location>
        <begin position="210"/>
        <end position="237"/>
    </location>
</feature>
<protein>
    <recommendedName>
        <fullName evidence="7">Putative 4-hydroxy-4-methyl-2-oxoglutarate aldolase</fullName>
        <ecNumber evidence="6">4.1.1.112</ecNumber>
        <ecNumber evidence="5">4.1.3.17</ecNumber>
    </recommendedName>
    <alternativeName>
        <fullName evidence="11">Oxaloacetate decarboxylase</fullName>
    </alternativeName>
    <alternativeName>
        <fullName evidence="9">Regulator of ribonuclease activity homolog</fullName>
    </alternativeName>
    <alternativeName>
        <fullName evidence="10">RraA-like protein</fullName>
    </alternativeName>
</protein>
<evidence type="ECO:0000256" key="6">
    <source>
        <dbReference type="ARBA" id="ARBA00012947"/>
    </source>
</evidence>
<dbReference type="GO" id="GO:0046872">
    <property type="term" value="F:metal ion binding"/>
    <property type="evidence" value="ECO:0007669"/>
    <property type="project" value="UniProtKB-KW"/>
</dbReference>
<sequence>MALADTLTAVGTAALTRCGARPLGSHLFPVWPETAFAAPALPVRCAPGDNLAIHVAVAQARPGTVLVIDAAGEPEYGYIDAILAVAARMREVTGIVVDGCVRDVAGIARAGLPVMSAGVSVREPGREAGGVVGQEIVMNSGGVPVPVRRGDWIAADDDGVVCLPRGRATAIVAKAVESVSHDQEVLDALCAGRSTLDLLDLDPSRVVGWEGGRANGSAPWPGAPAADGPRPAAPGRR</sequence>
<evidence type="ECO:0000256" key="3">
    <source>
        <dbReference type="ARBA" id="ARBA00008621"/>
    </source>
</evidence>
<evidence type="ECO:0000313" key="15">
    <source>
        <dbReference type="EMBL" id="MBB6172104.1"/>
    </source>
</evidence>
<keyword evidence="13" id="KW-0460">Magnesium</keyword>
<evidence type="ECO:0000256" key="7">
    <source>
        <dbReference type="ARBA" id="ARBA00016549"/>
    </source>
</evidence>
<keyword evidence="13" id="KW-0479">Metal-binding</keyword>
<dbReference type="EMBL" id="JACHDS010000001">
    <property type="protein sequence ID" value="MBB6172104.1"/>
    <property type="molecule type" value="Genomic_DNA"/>
</dbReference>
<evidence type="ECO:0000256" key="9">
    <source>
        <dbReference type="ARBA" id="ARBA00029596"/>
    </source>
</evidence>
<comment type="catalytic activity">
    <reaction evidence="12">
        <text>oxaloacetate + H(+) = pyruvate + CO2</text>
        <dbReference type="Rhea" id="RHEA:15641"/>
        <dbReference type="ChEBI" id="CHEBI:15361"/>
        <dbReference type="ChEBI" id="CHEBI:15378"/>
        <dbReference type="ChEBI" id="CHEBI:16452"/>
        <dbReference type="ChEBI" id="CHEBI:16526"/>
        <dbReference type="EC" id="4.1.1.112"/>
    </reaction>
</comment>
<organism evidence="15 16">
    <name type="scientific">Nocardiopsis mwathae</name>
    <dbReference type="NCBI Taxonomy" id="1472723"/>
    <lineage>
        <taxon>Bacteria</taxon>
        <taxon>Bacillati</taxon>
        <taxon>Actinomycetota</taxon>
        <taxon>Actinomycetes</taxon>
        <taxon>Streptosporangiales</taxon>
        <taxon>Nocardiopsidaceae</taxon>
        <taxon>Nocardiopsis</taxon>
    </lineage>
</organism>
<feature type="binding site" evidence="13">
    <location>
        <position position="102"/>
    </location>
    <ligand>
        <name>substrate</name>
    </ligand>
</feature>
<dbReference type="CDD" id="cd16841">
    <property type="entry name" value="RraA_family"/>
    <property type="match status" value="1"/>
</dbReference>
<comment type="function">
    <text evidence="8">Catalyzes the aldol cleavage of 4-hydroxy-4-methyl-2-oxoglutarate (HMG) into 2 molecules of pyruvate. Also contains a secondary oxaloacetate (OAA) decarboxylase activity due to the common pyruvate enolate transition state formed following C-C bond cleavage in the retro-aldol and decarboxylation reactions.</text>
</comment>
<evidence type="ECO:0000256" key="4">
    <source>
        <dbReference type="ARBA" id="ARBA00011233"/>
    </source>
</evidence>
<proteinExistence type="inferred from homology"/>
<dbReference type="InterPro" id="IPR005493">
    <property type="entry name" value="RraA/RraA-like"/>
</dbReference>
<keyword evidence="16" id="KW-1185">Reference proteome</keyword>
<dbReference type="AlphaFoldDB" id="A0A7W9YH79"/>
<dbReference type="EC" id="4.1.1.112" evidence="6"/>
<dbReference type="Pfam" id="PF03737">
    <property type="entry name" value="RraA-like"/>
    <property type="match status" value="1"/>
</dbReference>
<dbReference type="EC" id="4.1.3.17" evidence="5"/>
<evidence type="ECO:0000256" key="5">
    <source>
        <dbReference type="ARBA" id="ARBA00012213"/>
    </source>
</evidence>
<name>A0A7W9YH79_9ACTN</name>
<evidence type="ECO:0000256" key="10">
    <source>
        <dbReference type="ARBA" id="ARBA00030169"/>
    </source>
</evidence>
<comment type="similarity">
    <text evidence="3">Belongs to the class II aldolase/RraA-like family.</text>
</comment>
<dbReference type="GO" id="GO:0008948">
    <property type="term" value="F:oxaloacetate decarboxylase activity"/>
    <property type="evidence" value="ECO:0007669"/>
    <property type="project" value="UniProtKB-EC"/>
</dbReference>
<evidence type="ECO:0000256" key="12">
    <source>
        <dbReference type="ARBA" id="ARBA00047973"/>
    </source>
</evidence>
<evidence type="ECO:0000256" key="13">
    <source>
        <dbReference type="PIRSR" id="PIRSR605493-1"/>
    </source>
</evidence>
<evidence type="ECO:0000256" key="11">
    <source>
        <dbReference type="ARBA" id="ARBA00032305"/>
    </source>
</evidence>
<comment type="cofactor">
    <cofactor evidence="13">
        <name>Mg(2+)</name>
        <dbReference type="ChEBI" id="CHEBI:18420"/>
    </cofactor>
</comment>
<evidence type="ECO:0000313" key="16">
    <source>
        <dbReference type="Proteomes" id="UP000546642"/>
    </source>
</evidence>
<reference evidence="15 16" key="1">
    <citation type="submission" date="2020-08" db="EMBL/GenBank/DDBJ databases">
        <title>Sequencing the genomes of 1000 actinobacteria strains.</title>
        <authorList>
            <person name="Klenk H.-P."/>
        </authorList>
    </citation>
    <scope>NUCLEOTIDE SEQUENCE [LARGE SCALE GENOMIC DNA]</scope>
    <source>
        <strain evidence="15 16">DSM 46659</strain>
    </source>
</reference>
<comment type="subunit">
    <text evidence="4">Homotrimer.</text>
</comment>
<dbReference type="PANTHER" id="PTHR33254:SF4">
    <property type="entry name" value="4-HYDROXY-4-METHYL-2-OXOGLUTARATE ALDOLASE 3-RELATED"/>
    <property type="match status" value="1"/>
</dbReference>
<accession>A0A7W9YH79</accession>
<keyword evidence="15" id="KW-0456">Lyase</keyword>
<dbReference type="SUPFAM" id="SSF89562">
    <property type="entry name" value="RraA-like"/>
    <property type="match status" value="1"/>
</dbReference>